<keyword evidence="2 5" id="KW-0238">DNA-binding</keyword>
<evidence type="ECO:0000256" key="2">
    <source>
        <dbReference type="ARBA" id="ARBA00023125"/>
    </source>
</evidence>
<evidence type="ECO:0000313" key="5">
    <source>
        <dbReference type="EMBL" id="RIA45546.1"/>
    </source>
</evidence>
<sequence length="251" mass="27968">MANIDTVARPSPADEFTPPRPVTLAERVYDQLAGLIAENHYGPSGKLPSEHELARTFDVSRPVVRDALRRLRTAGVIYSRQGAGSFVVGTPAEKTSLAFRPAETIADVQRCYEFRETIETIAVALAANRRNQAILDQLEAIVRRFQRATASNTHSEELDFEFHLTIARASNNQYFPTVMMALREQIAAGMRLHGLALMSPTGRLEQSTEEHIAILDAIRRQDSAAATERMRLHIRNSRDRLFGGGLLDLSM</sequence>
<dbReference type="InterPro" id="IPR036388">
    <property type="entry name" value="WH-like_DNA-bd_sf"/>
</dbReference>
<dbReference type="CDD" id="cd07377">
    <property type="entry name" value="WHTH_GntR"/>
    <property type="match status" value="1"/>
</dbReference>
<protein>
    <submittedName>
        <fullName evidence="5">DNA-binding FadR family transcriptional regulator</fullName>
    </submittedName>
</protein>
<dbReference type="Gene3D" id="1.10.10.10">
    <property type="entry name" value="Winged helix-like DNA-binding domain superfamily/Winged helix DNA-binding domain"/>
    <property type="match status" value="1"/>
</dbReference>
<dbReference type="SMART" id="SM00345">
    <property type="entry name" value="HTH_GNTR"/>
    <property type="match status" value="1"/>
</dbReference>
<proteinExistence type="predicted"/>
<keyword evidence="6" id="KW-1185">Reference proteome</keyword>
<dbReference type="PANTHER" id="PTHR43537">
    <property type="entry name" value="TRANSCRIPTIONAL REGULATOR, GNTR FAMILY"/>
    <property type="match status" value="1"/>
</dbReference>
<dbReference type="GO" id="GO:0003677">
    <property type="term" value="F:DNA binding"/>
    <property type="evidence" value="ECO:0007669"/>
    <property type="project" value="UniProtKB-KW"/>
</dbReference>
<dbReference type="SUPFAM" id="SSF46785">
    <property type="entry name" value="Winged helix' DNA-binding domain"/>
    <property type="match status" value="1"/>
</dbReference>
<name>A0A397P7M6_9SPHN</name>
<gene>
    <name evidence="5" type="ORF">DFR49_0066</name>
</gene>
<organism evidence="5 6">
    <name type="scientific">Hephaestia caeni</name>
    <dbReference type="NCBI Taxonomy" id="645617"/>
    <lineage>
        <taxon>Bacteria</taxon>
        <taxon>Pseudomonadati</taxon>
        <taxon>Pseudomonadota</taxon>
        <taxon>Alphaproteobacteria</taxon>
        <taxon>Sphingomonadales</taxon>
        <taxon>Sphingomonadaceae</taxon>
        <taxon>Hephaestia</taxon>
    </lineage>
</organism>
<dbReference type="RefSeq" id="WP_119034079.1">
    <property type="nucleotide sequence ID" value="NZ_QXDC01000002.1"/>
</dbReference>
<dbReference type="Pfam" id="PF07729">
    <property type="entry name" value="FCD"/>
    <property type="match status" value="1"/>
</dbReference>
<dbReference type="OrthoDB" id="9809707at2"/>
<dbReference type="SUPFAM" id="SSF48008">
    <property type="entry name" value="GntR ligand-binding domain-like"/>
    <property type="match status" value="1"/>
</dbReference>
<dbReference type="GO" id="GO:0003700">
    <property type="term" value="F:DNA-binding transcription factor activity"/>
    <property type="evidence" value="ECO:0007669"/>
    <property type="project" value="InterPro"/>
</dbReference>
<keyword evidence="3" id="KW-0804">Transcription</keyword>
<dbReference type="PANTHER" id="PTHR43537:SF5">
    <property type="entry name" value="UXU OPERON TRANSCRIPTIONAL REGULATOR"/>
    <property type="match status" value="1"/>
</dbReference>
<dbReference type="Pfam" id="PF00392">
    <property type="entry name" value="GntR"/>
    <property type="match status" value="1"/>
</dbReference>
<dbReference type="InterPro" id="IPR011711">
    <property type="entry name" value="GntR_C"/>
</dbReference>
<dbReference type="InterPro" id="IPR008920">
    <property type="entry name" value="TF_FadR/GntR_C"/>
</dbReference>
<dbReference type="EMBL" id="QXDC01000002">
    <property type="protein sequence ID" value="RIA45546.1"/>
    <property type="molecule type" value="Genomic_DNA"/>
</dbReference>
<feature type="domain" description="HTH gntR-type" evidence="4">
    <location>
        <begin position="22"/>
        <end position="90"/>
    </location>
</feature>
<reference evidence="5 6" key="1">
    <citation type="submission" date="2018-08" db="EMBL/GenBank/DDBJ databases">
        <title>Genomic Encyclopedia of Type Strains, Phase IV (KMG-IV): sequencing the most valuable type-strain genomes for metagenomic binning, comparative biology and taxonomic classification.</title>
        <authorList>
            <person name="Goeker M."/>
        </authorList>
    </citation>
    <scope>NUCLEOTIDE SEQUENCE [LARGE SCALE GENOMIC DNA]</scope>
    <source>
        <strain evidence="5 6">DSM 25527</strain>
    </source>
</reference>
<dbReference type="AlphaFoldDB" id="A0A397P7M6"/>
<keyword evidence="1" id="KW-0805">Transcription regulation</keyword>
<evidence type="ECO:0000259" key="4">
    <source>
        <dbReference type="PROSITE" id="PS50949"/>
    </source>
</evidence>
<accession>A0A397P7M6</accession>
<comment type="caution">
    <text evidence="5">The sequence shown here is derived from an EMBL/GenBank/DDBJ whole genome shotgun (WGS) entry which is preliminary data.</text>
</comment>
<dbReference type="InterPro" id="IPR036390">
    <property type="entry name" value="WH_DNA-bd_sf"/>
</dbReference>
<dbReference type="Proteomes" id="UP000266568">
    <property type="component" value="Unassembled WGS sequence"/>
</dbReference>
<evidence type="ECO:0000313" key="6">
    <source>
        <dbReference type="Proteomes" id="UP000266568"/>
    </source>
</evidence>
<evidence type="ECO:0000256" key="1">
    <source>
        <dbReference type="ARBA" id="ARBA00023015"/>
    </source>
</evidence>
<dbReference type="SMART" id="SM00895">
    <property type="entry name" value="FCD"/>
    <property type="match status" value="1"/>
</dbReference>
<dbReference type="InterPro" id="IPR000524">
    <property type="entry name" value="Tscrpt_reg_HTH_GntR"/>
</dbReference>
<evidence type="ECO:0000256" key="3">
    <source>
        <dbReference type="ARBA" id="ARBA00023163"/>
    </source>
</evidence>
<dbReference type="PROSITE" id="PS50949">
    <property type="entry name" value="HTH_GNTR"/>
    <property type="match status" value="1"/>
</dbReference>
<dbReference type="Gene3D" id="1.20.120.530">
    <property type="entry name" value="GntR ligand-binding domain-like"/>
    <property type="match status" value="1"/>
</dbReference>
<dbReference type="PRINTS" id="PR00035">
    <property type="entry name" value="HTHGNTR"/>
</dbReference>